<evidence type="ECO:0000259" key="6">
    <source>
        <dbReference type="Pfam" id="PF06544"/>
    </source>
</evidence>
<dbReference type="InterPro" id="IPR013881">
    <property type="entry name" value="Pre-mRNA_splic_Prp3_dom"/>
</dbReference>
<organism evidence="8 9">
    <name type="scientific">Parthenolecanium corni</name>
    <dbReference type="NCBI Taxonomy" id="536013"/>
    <lineage>
        <taxon>Eukaryota</taxon>
        <taxon>Metazoa</taxon>
        <taxon>Ecdysozoa</taxon>
        <taxon>Arthropoda</taxon>
        <taxon>Hexapoda</taxon>
        <taxon>Insecta</taxon>
        <taxon>Pterygota</taxon>
        <taxon>Neoptera</taxon>
        <taxon>Paraneoptera</taxon>
        <taxon>Hemiptera</taxon>
        <taxon>Sternorrhyncha</taxon>
        <taxon>Coccoidea</taxon>
        <taxon>Coccidae</taxon>
        <taxon>Parthenolecanium</taxon>
    </lineage>
</organism>
<sequence length="618" mass="70598">MAKYVPSKDLEELKPRVGNIIYKLLGYSDPSLVAVIMNCITAGQDKKRMTDKLSTLVDPERAAKLADRVQDLISKSALHKATQSKRNLENGEAEARKKLKEECDGDSVTSQANNLLSPNQIKDMMAKAQKLIEERKKALIANRSSKLAELAKQDPEEKRKRIEQLQAEIQNRVNRGSIKTFQMPKPTAVDKPAPLILDSEGRTVDVTGKEVQLTHVVPTLKANIRARKREVFSQQMHDKQSEDTVESKFFDPRIPTKVNVRTKRSLKFHEPGKFIQLADKMRIKSQLEKLQNEISQIARKTGISSAAKLAQLAPKGEDQTEEIPAMEWWDSVIINADSYENIVDENCAHLIRDHAITHLVEHPIQMKPPTDPLKPIFMPIFLTRAEKKKLRRQNRREAWKEEQEKIRLGLIPAPEPKLRISNLMRVLGTEAVQDPTKMEAHVRAQMAKRQKAHEEANASRKLTAEQKRDKNIRKIKEDTSLGVNVSLYRVSDLSSASKKFKVETNAKQLHMTGGVIMFQDCNVVVVEGGPKQQRKFKRLMLNRIKWEEDTIKSKDGEEVPNKCVLVWEGMTKQRNFGEIRFKACATEKLAREQLKKHGVEQYWDLAYSKTVLDLPDDK</sequence>
<name>A0AAN9Y3B5_9HEMI</name>
<comment type="subcellular location">
    <subcellularLocation>
        <location evidence="1">Nucleus</location>
    </subcellularLocation>
</comment>
<dbReference type="Pfam" id="PF06544">
    <property type="entry name" value="Prp3_C"/>
    <property type="match status" value="1"/>
</dbReference>
<evidence type="ECO:0000256" key="3">
    <source>
        <dbReference type="ARBA" id="ARBA00023187"/>
    </source>
</evidence>
<keyword evidence="9" id="KW-1185">Reference proteome</keyword>
<proteinExistence type="predicted"/>
<comment type="caution">
    <text evidence="8">The sequence shown here is derived from an EMBL/GenBank/DDBJ whole genome shotgun (WGS) entry which is preliminary data.</text>
</comment>
<dbReference type="Pfam" id="PF08572">
    <property type="entry name" value="PRP3"/>
    <property type="match status" value="1"/>
</dbReference>
<evidence type="ECO:0000313" key="9">
    <source>
        <dbReference type="Proteomes" id="UP001367676"/>
    </source>
</evidence>
<evidence type="ECO:0000256" key="1">
    <source>
        <dbReference type="ARBA" id="ARBA00004123"/>
    </source>
</evidence>
<dbReference type="InterPro" id="IPR027104">
    <property type="entry name" value="Prp3"/>
</dbReference>
<reference evidence="8 9" key="1">
    <citation type="submission" date="2024-03" db="EMBL/GenBank/DDBJ databases">
        <title>Adaptation during the transition from Ophiocordyceps entomopathogen to insect associate is accompanied by gene loss and intensified selection.</title>
        <authorList>
            <person name="Ward C.M."/>
            <person name="Onetto C.A."/>
            <person name="Borneman A.R."/>
        </authorList>
    </citation>
    <scope>NUCLEOTIDE SEQUENCE [LARGE SCALE GENOMIC DNA]</scope>
    <source>
        <strain evidence="8">AWRI1</strain>
        <tissue evidence="8">Single Adult Female</tissue>
    </source>
</reference>
<keyword evidence="2" id="KW-0507">mRNA processing</keyword>
<evidence type="ECO:0000259" key="7">
    <source>
        <dbReference type="Pfam" id="PF08572"/>
    </source>
</evidence>
<dbReference type="EMBL" id="JBBCAQ010000032">
    <property type="protein sequence ID" value="KAK7583710.1"/>
    <property type="molecule type" value="Genomic_DNA"/>
</dbReference>
<evidence type="ECO:0000256" key="4">
    <source>
        <dbReference type="ARBA" id="ARBA00023242"/>
    </source>
</evidence>
<evidence type="ECO:0000313" key="8">
    <source>
        <dbReference type="EMBL" id="KAK7583710.1"/>
    </source>
</evidence>
<feature type="domain" description="Small nuclear ribonucleoprotein Prp3 C-terminal" evidence="6">
    <location>
        <begin position="487"/>
        <end position="606"/>
    </location>
</feature>
<dbReference type="GO" id="GO:0000398">
    <property type="term" value="P:mRNA splicing, via spliceosome"/>
    <property type="evidence" value="ECO:0007669"/>
    <property type="project" value="InterPro"/>
</dbReference>
<feature type="region of interest" description="Disordered" evidence="5">
    <location>
        <begin position="83"/>
        <end position="116"/>
    </location>
</feature>
<gene>
    <name evidence="8" type="ORF">V9T40_004673</name>
</gene>
<feature type="domain" description="Pre-mRNA-splicing factor 3" evidence="7">
    <location>
        <begin position="248"/>
        <end position="463"/>
    </location>
</feature>
<evidence type="ECO:0000256" key="2">
    <source>
        <dbReference type="ARBA" id="ARBA00022664"/>
    </source>
</evidence>
<dbReference type="Proteomes" id="UP001367676">
    <property type="component" value="Unassembled WGS sequence"/>
</dbReference>
<protein>
    <submittedName>
        <fullName evidence="8">Uncharacterized protein</fullName>
    </submittedName>
</protein>
<dbReference type="InterPro" id="IPR010541">
    <property type="entry name" value="Prp3_C"/>
</dbReference>
<dbReference type="GO" id="GO:0046540">
    <property type="term" value="C:U4/U6 x U5 tri-snRNP complex"/>
    <property type="evidence" value="ECO:0007669"/>
    <property type="project" value="InterPro"/>
</dbReference>
<accession>A0AAN9Y3B5</accession>
<dbReference type="CDD" id="cd24162">
    <property type="entry name" value="Prp3_C"/>
    <property type="match status" value="1"/>
</dbReference>
<feature type="compositionally biased region" description="Polar residues" evidence="5">
    <location>
        <begin position="107"/>
        <end position="116"/>
    </location>
</feature>
<dbReference type="Gene3D" id="1.20.1390.10">
    <property type="entry name" value="PWI domain"/>
    <property type="match status" value="1"/>
</dbReference>
<dbReference type="PANTHER" id="PTHR14212">
    <property type="entry name" value="U4/U6-ASSOCIATED RNA SPLICING FACTOR-RELATED"/>
    <property type="match status" value="1"/>
</dbReference>
<dbReference type="PANTHER" id="PTHR14212:SF0">
    <property type="entry name" value="U4_U6 SMALL NUCLEAR RIBONUCLEOPROTEIN PRP3"/>
    <property type="match status" value="1"/>
</dbReference>
<keyword evidence="3" id="KW-0508">mRNA splicing</keyword>
<evidence type="ECO:0000256" key="5">
    <source>
        <dbReference type="SAM" id="MobiDB-lite"/>
    </source>
</evidence>
<feature type="compositionally biased region" description="Basic and acidic residues" evidence="5">
    <location>
        <begin position="86"/>
        <end position="102"/>
    </location>
</feature>
<keyword evidence="4" id="KW-0539">Nucleus</keyword>
<dbReference type="AlphaFoldDB" id="A0AAN9Y3B5"/>